<proteinExistence type="predicted"/>
<dbReference type="RefSeq" id="WP_044842651.1">
    <property type="nucleotide sequence ID" value="NZ_CP059734.1"/>
</dbReference>
<evidence type="ECO:0000313" key="1">
    <source>
        <dbReference type="EMBL" id="WDE08701.1"/>
    </source>
</evidence>
<name>A0AAF0CDC8_9GAMM</name>
<gene>
    <name evidence="1" type="ORF">SG34_032865</name>
</gene>
<dbReference type="Proteomes" id="UP000032352">
    <property type="component" value="Chromosome pTvir"/>
</dbReference>
<sequence length="241" mass="27195">MSDPLHHSLLAFNFYPSQSLHSSWWTHLLTGVSSQTEKVNSELSLQQLQALNTQQPYLVSRWLLKQANIEGQFDFDFHSPDKQLLLMSPIQLQTLLNNLTACLYQPVIASLLAAKKVKAVKHLLGEQSYRFAIEQASQLSGEIPDSLRAHIVTAKALNFDDLAMLNKQLNQAAIAVLIATASHYSPALQWRLRWKLPFCQQLLLPIAVTNDDNTAMDADSYQKCRQLIQEVNNYQPLAKTA</sequence>
<reference evidence="1 2" key="2">
    <citation type="journal article" date="2022" name="Mar. Drugs">
        <title>Bioassay-Guided Fractionation Leads to the Detection of Cholic Acid Generated by the Rare Thalassomonas sp.</title>
        <authorList>
            <person name="Pheiffer F."/>
            <person name="Schneider Y.K."/>
            <person name="Hansen E.H."/>
            <person name="Andersen J.H."/>
            <person name="Isaksson J."/>
            <person name="Busche T."/>
            <person name="R C."/>
            <person name="Kalinowski J."/>
            <person name="Zyl L.V."/>
            <person name="Trindade M."/>
        </authorList>
    </citation>
    <scope>NUCLEOTIDE SEQUENCE [LARGE SCALE GENOMIC DNA]</scope>
    <source>
        <strain evidence="1 2">XOM25</strain>
    </source>
</reference>
<dbReference type="AlphaFoldDB" id="A0AAF0CDC8"/>
<evidence type="ECO:0000313" key="2">
    <source>
        <dbReference type="Proteomes" id="UP000032352"/>
    </source>
</evidence>
<reference evidence="1 2" key="1">
    <citation type="journal article" date="2015" name="Genome Announc.">
        <title>Draft Genome Sequences of Marine Isolates of Thalassomonas viridans and Thalassomonas actiniarum.</title>
        <authorList>
            <person name="Olonade I."/>
            <person name="van Zyl L.J."/>
            <person name="Trindade M."/>
        </authorList>
    </citation>
    <scope>NUCLEOTIDE SEQUENCE [LARGE SCALE GENOMIC DNA]</scope>
    <source>
        <strain evidence="1 2">XOM25</strain>
    </source>
</reference>
<dbReference type="EMBL" id="CP059734">
    <property type="protein sequence ID" value="WDE08701.1"/>
    <property type="molecule type" value="Genomic_DNA"/>
</dbReference>
<accession>A0AAF0CDC8</accession>
<dbReference type="InterPro" id="IPR009510">
    <property type="entry name" value="T3SS_K"/>
</dbReference>
<dbReference type="Pfam" id="PF06578">
    <property type="entry name" value="YscK"/>
    <property type="match status" value="1"/>
</dbReference>
<protein>
    <submittedName>
        <fullName evidence="1">SctK family type III secretion system sorting platform protein</fullName>
    </submittedName>
</protein>
<keyword evidence="2" id="KW-1185">Reference proteome</keyword>
<dbReference type="KEGG" id="tvd:SG34_032865"/>
<organism evidence="1 2">
    <name type="scientific">Thalassomonas viridans</name>
    <dbReference type="NCBI Taxonomy" id="137584"/>
    <lineage>
        <taxon>Bacteria</taxon>
        <taxon>Pseudomonadati</taxon>
        <taxon>Pseudomonadota</taxon>
        <taxon>Gammaproteobacteria</taxon>
        <taxon>Alteromonadales</taxon>
        <taxon>Colwelliaceae</taxon>
        <taxon>Thalassomonas</taxon>
    </lineage>
</organism>